<reference evidence="3" key="1">
    <citation type="journal article" date="2016" name="Nature">
        <title>Genome evolution in the allotetraploid frog Xenopus laevis.</title>
        <authorList>
            <person name="Session A.M."/>
            <person name="Uno Y."/>
            <person name="Kwon T."/>
            <person name="Chapman J.A."/>
            <person name="Toyoda A."/>
            <person name="Takahashi S."/>
            <person name="Fukui A."/>
            <person name="Hikosaka A."/>
            <person name="Suzuki A."/>
            <person name="Kondo M."/>
            <person name="van Heeringen S.J."/>
            <person name="Quigley I."/>
            <person name="Heinz S."/>
            <person name="Ogino H."/>
            <person name="Ochi H."/>
            <person name="Hellsten U."/>
            <person name="Lyons J.B."/>
            <person name="Simakov O."/>
            <person name="Putnam N."/>
            <person name="Stites J."/>
            <person name="Kuroki Y."/>
            <person name="Tanaka T."/>
            <person name="Michiue T."/>
            <person name="Watanabe M."/>
            <person name="Bogdanovic O."/>
            <person name="Lister R."/>
            <person name="Georgiou G."/>
            <person name="Paranjpe S.S."/>
            <person name="van Kruijsbergen I."/>
            <person name="Shu S."/>
            <person name="Carlson J."/>
            <person name="Kinoshita T."/>
            <person name="Ohta Y."/>
            <person name="Mawaribuchi S."/>
            <person name="Jenkins J."/>
            <person name="Grimwood J."/>
            <person name="Schmutz J."/>
            <person name="Mitros T."/>
            <person name="Mozaffari S.V."/>
            <person name="Suzuki Y."/>
            <person name="Haramoto Y."/>
            <person name="Yamamoto T.S."/>
            <person name="Takagi C."/>
            <person name="Heald R."/>
            <person name="Miller K."/>
            <person name="Haudenschild C."/>
            <person name="Kitzman J."/>
            <person name="Nakayama T."/>
            <person name="Izutsu Y."/>
            <person name="Robert J."/>
            <person name="Fortriede J."/>
            <person name="Burns K."/>
            <person name="Lotay V."/>
            <person name="Karimi K."/>
            <person name="Yasuoka Y."/>
            <person name="Dichmann D.S."/>
            <person name="Flajnik M.F."/>
            <person name="Houston D.W."/>
            <person name="Shendure J."/>
            <person name="DuPasquier L."/>
            <person name="Vize P.D."/>
            <person name="Zorn A.M."/>
            <person name="Ito M."/>
            <person name="Marcotte E.M."/>
            <person name="Wallingford J.B."/>
            <person name="Ito Y."/>
            <person name="Asashima M."/>
            <person name="Ueno N."/>
            <person name="Matsuda Y."/>
            <person name="Veenstra G.J."/>
            <person name="Fujiyama A."/>
            <person name="Harland R.M."/>
            <person name="Taira M."/>
            <person name="Rokhsar D.S."/>
        </authorList>
    </citation>
    <scope>NUCLEOTIDE SEQUENCE [LARGE SCALE GENOMIC DNA]</scope>
    <source>
        <strain evidence="3">J</strain>
    </source>
</reference>
<feature type="transmembrane region" description="Helical" evidence="1">
    <location>
        <begin position="12"/>
        <end position="33"/>
    </location>
</feature>
<evidence type="ECO:0000313" key="3">
    <source>
        <dbReference type="Proteomes" id="UP000694892"/>
    </source>
</evidence>
<name>A0A974CZR0_XENLA</name>
<keyword evidence="1" id="KW-0812">Transmembrane</keyword>
<sequence>MTGWKKVLAEIGIVLLIVSAFCTMIFCCFIPCIRKLCLASQYTPTFVLSSPTFYVGSDAHAYSNDTPEDDDNESARVLDDPLALPYIPTTVLSQYIPLAPAPTPVPPPTSTPLLRSG</sequence>
<dbReference type="AlphaFoldDB" id="A0A974CZR0"/>
<accession>A0A974CZR0</accession>
<protein>
    <submittedName>
        <fullName evidence="2">Uncharacterized protein</fullName>
    </submittedName>
</protein>
<evidence type="ECO:0000313" key="2">
    <source>
        <dbReference type="EMBL" id="OCT82868.1"/>
    </source>
</evidence>
<keyword evidence="1" id="KW-0472">Membrane</keyword>
<proteinExistence type="predicted"/>
<organism evidence="2 3">
    <name type="scientific">Xenopus laevis</name>
    <name type="common">African clawed frog</name>
    <dbReference type="NCBI Taxonomy" id="8355"/>
    <lineage>
        <taxon>Eukaryota</taxon>
        <taxon>Metazoa</taxon>
        <taxon>Chordata</taxon>
        <taxon>Craniata</taxon>
        <taxon>Vertebrata</taxon>
        <taxon>Euteleostomi</taxon>
        <taxon>Amphibia</taxon>
        <taxon>Batrachia</taxon>
        <taxon>Anura</taxon>
        <taxon>Pipoidea</taxon>
        <taxon>Pipidae</taxon>
        <taxon>Xenopodinae</taxon>
        <taxon>Xenopus</taxon>
        <taxon>Xenopus</taxon>
    </lineage>
</organism>
<gene>
    <name evidence="2" type="ORF">XELAEV_18025403mg</name>
</gene>
<dbReference type="EMBL" id="CM004473">
    <property type="protein sequence ID" value="OCT82868.1"/>
    <property type="molecule type" value="Genomic_DNA"/>
</dbReference>
<dbReference type="Proteomes" id="UP000694892">
    <property type="component" value="Chromosome 4S"/>
</dbReference>
<evidence type="ECO:0000256" key="1">
    <source>
        <dbReference type="SAM" id="Phobius"/>
    </source>
</evidence>
<keyword evidence="1" id="KW-1133">Transmembrane helix</keyword>